<dbReference type="InterPro" id="IPR006145">
    <property type="entry name" value="PsdUridine_synth_RsuA/RluA"/>
</dbReference>
<proteinExistence type="predicted"/>
<gene>
    <name evidence="5" type="ORF">PCC79_13770</name>
</gene>
<accession>A0ABZ3C6Q6</accession>
<dbReference type="PANTHER" id="PTHR21600">
    <property type="entry name" value="MITOCHONDRIAL RNA PSEUDOURIDINE SYNTHASE"/>
    <property type="match status" value="1"/>
</dbReference>
<dbReference type="InterPro" id="IPR020103">
    <property type="entry name" value="PsdUridine_synth_cat_dom_sf"/>
</dbReference>
<protein>
    <recommendedName>
        <fullName evidence="2">RNA pseudouridylate synthase</fullName>
    </recommendedName>
    <alternativeName>
        <fullName evidence="3">RNA-uridine isomerase</fullName>
    </alternativeName>
</protein>
<evidence type="ECO:0000313" key="6">
    <source>
        <dbReference type="Proteomes" id="UP001434337"/>
    </source>
</evidence>
<dbReference type="PROSITE" id="PS01129">
    <property type="entry name" value="PSI_RLU"/>
    <property type="match status" value="1"/>
</dbReference>
<dbReference type="PANTHER" id="PTHR21600:SF84">
    <property type="entry name" value="PSEUDOURIDINE SYNTHASE RSUA_RLUA-LIKE DOMAIN-CONTAINING PROTEIN"/>
    <property type="match status" value="1"/>
</dbReference>
<dbReference type="InterPro" id="IPR050188">
    <property type="entry name" value="RluA_PseudoU_synthase"/>
</dbReference>
<reference evidence="5 6" key="1">
    <citation type="journal article" date="2023" name="Environ Microbiome">
        <title>A coral-associated actinobacterium mitigates coral bleaching under heat stress.</title>
        <authorList>
            <person name="Li J."/>
            <person name="Zou Y."/>
            <person name="Li Q."/>
            <person name="Zhang J."/>
            <person name="Bourne D.G."/>
            <person name="Lyu Y."/>
            <person name="Liu C."/>
            <person name="Zhang S."/>
        </authorList>
    </citation>
    <scope>NUCLEOTIDE SEQUENCE [LARGE SCALE GENOMIC DNA]</scope>
    <source>
        <strain evidence="5 6">SCSIO 13291</strain>
    </source>
</reference>
<evidence type="ECO:0000259" key="4">
    <source>
        <dbReference type="Pfam" id="PF00849"/>
    </source>
</evidence>
<evidence type="ECO:0000256" key="1">
    <source>
        <dbReference type="ARBA" id="ARBA00000073"/>
    </source>
</evidence>
<evidence type="ECO:0000256" key="2">
    <source>
        <dbReference type="ARBA" id="ARBA00031870"/>
    </source>
</evidence>
<dbReference type="RefSeq" id="WP_342372169.1">
    <property type="nucleotide sequence ID" value="NZ_CP115965.1"/>
</dbReference>
<organism evidence="5 6">
    <name type="scientific">Propioniciclava soli</name>
    <dbReference type="NCBI Taxonomy" id="2775081"/>
    <lineage>
        <taxon>Bacteria</taxon>
        <taxon>Bacillati</taxon>
        <taxon>Actinomycetota</taxon>
        <taxon>Actinomycetes</taxon>
        <taxon>Propionibacteriales</taxon>
        <taxon>Propionibacteriaceae</taxon>
        <taxon>Propioniciclava</taxon>
    </lineage>
</organism>
<comment type="catalytic activity">
    <reaction evidence="1">
        <text>a uridine in RNA = a pseudouridine in RNA</text>
        <dbReference type="Rhea" id="RHEA:48348"/>
        <dbReference type="Rhea" id="RHEA-COMP:12068"/>
        <dbReference type="Rhea" id="RHEA-COMP:12069"/>
        <dbReference type="ChEBI" id="CHEBI:65314"/>
        <dbReference type="ChEBI" id="CHEBI:65315"/>
    </reaction>
</comment>
<name>A0ABZ3C6Q6_9ACTN</name>
<sequence length="315" mass="34728">MGRRRARSPLPPRDGLDAVWVRTPARVGSAPNPWPTLPAFLRDRLPAVVPVDAWVAAGRFATAAGTPVASDTPYTPATLVWFHKDPTEEQPPAPLAVLHAGERLVVVDKPHFLATIPRGAFVRRSALVQARVQLGLPELAPAHRLDRLTAGVLVFTTEPRWRAAYQTLFADRAVRKTYEALAPSLDLAGPLEIRNHLVKRRASRQVEVVPGAAPNAETRITLLERRDALARYRLEPATGRTHQLRVHLAGLGAPIVDDPLYPDDRLTDDAPEDPARPLRLLAQRIDFTDPVDGTHRTFTSRHELAWPDQSTAPGL</sequence>
<evidence type="ECO:0000313" key="5">
    <source>
        <dbReference type="EMBL" id="WZW97947.1"/>
    </source>
</evidence>
<keyword evidence="6" id="KW-1185">Reference proteome</keyword>
<dbReference type="InterPro" id="IPR006224">
    <property type="entry name" value="PsdUridine_synth_RluA-like_CS"/>
</dbReference>
<dbReference type="Pfam" id="PF00849">
    <property type="entry name" value="PseudoU_synth_2"/>
    <property type="match status" value="1"/>
</dbReference>
<dbReference type="Proteomes" id="UP001434337">
    <property type="component" value="Chromosome"/>
</dbReference>
<feature type="domain" description="Pseudouridine synthase RsuA/RluA-like" evidence="4">
    <location>
        <begin position="104"/>
        <end position="249"/>
    </location>
</feature>
<dbReference type="Gene3D" id="3.30.2350.10">
    <property type="entry name" value="Pseudouridine synthase"/>
    <property type="match status" value="1"/>
</dbReference>
<dbReference type="EMBL" id="CP115965">
    <property type="protein sequence ID" value="WZW97947.1"/>
    <property type="molecule type" value="Genomic_DNA"/>
</dbReference>
<evidence type="ECO:0000256" key="3">
    <source>
        <dbReference type="ARBA" id="ARBA00033164"/>
    </source>
</evidence>
<dbReference type="SUPFAM" id="SSF55120">
    <property type="entry name" value="Pseudouridine synthase"/>
    <property type="match status" value="1"/>
</dbReference>